<dbReference type="InterPro" id="IPR029016">
    <property type="entry name" value="GAF-like_dom_sf"/>
</dbReference>
<dbReference type="HOGENOM" id="CLU_062618_5_5_9"/>
<dbReference type="Proteomes" id="UP000005583">
    <property type="component" value="Unassembled WGS sequence"/>
</dbReference>
<evidence type="ECO:0000313" key="7">
    <source>
        <dbReference type="Proteomes" id="UP000005583"/>
    </source>
</evidence>
<dbReference type="GO" id="GO:0003700">
    <property type="term" value="F:DNA-binding transcription factor activity"/>
    <property type="evidence" value="ECO:0007669"/>
    <property type="project" value="TreeGrafter"/>
</dbReference>
<dbReference type="InterPro" id="IPR005471">
    <property type="entry name" value="Tscrpt_reg_IclR_N"/>
</dbReference>
<dbReference type="PANTHER" id="PTHR30136:SF7">
    <property type="entry name" value="HTH-TYPE TRANSCRIPTIONAL REGULATOR KDGR-RELATED"/>
    <property type="match status" value="1"/>
</dbReference>
<dbReference type="Pfam" id="PF01614">
    <property type="entry name" value="IclR_C"/>
    <property type="match status" value="1"/>
</dbReference>
<evidence type="ECO:0000256" key="3">
    <source>
        <dbReference type="ARBA" id="ARBA00023163"/>
    </source>
</evidence>
<dbReference type="PANTHER" id="PTHR30136">
    <property type="entry name" value="HELIX-TURN-HELIX TRANSCRIPTIONAL REGULATOR, ICLR FAMILY"/>
    <property type="match status" value="1"/>
</dbReference>
<dbReference type="PATRIC" id="fig|525365.8.peg.1073"/>
<feature type="domain" description="HTH iclR-type" evidence="4">
    <location>
        <begin position="8"/>
        <end position="67"/>
    </location>
</feature>
<dbReference type="InterPro" id="IPR050707">
    <property type="entry name" value="HTH_MetabolicPath_Reg"/>
</dbReference>
<reference evidence="6 7" key="1">
    <citation type="submission" date="2009-01" db="EMBL/GenBank/DDBJ databases">
        <authorList>
            <person name="Qin X."/>
            <person name="Bachman B."/>
            <person name="Battles P."/>
            <person name="Bell A."/>
            <person name="Bess C."/>
            <person name="Bickham C."/>
            <person name="Chaboub L."/>
            <person name="Chen D."/>
            <person name="Coyle M."/>
            <person name="Deiros D.R."/>
            <person name="Dinh H."/>
            <person name="Forbes L."/>
            <person name="Fowler G."/>
            <person name="Francisco L."/>
            <person name="Fu Q."/>
            <person name="Gubbala S."/>
            <person name="Hale W."/>
            <person name="Han Y."/>
            <person name="Hemphill L."/>
            <person name="Highlander S.K."/>
            <person name="Hirani K."/>
            <person name="Hogues M."/>
            <person name="Jackson L."/>
            <person name="Jakkamsetti A."/>
            <person name="Javaid M."/>
            <person name="Jiang H."/>
            <person name="Korchina V."/>
            <person name="Kovar C."/>
            <person name="Lara F."/>
            <person name="Lee S."/>
            <person name="Mata R."/>
            <person name="Mathew T."/>
            <person name="Moen C."/>
            <person name="Morales K."/>
            <person name="Munidasa M."/>
            <person name="Nazareth L."/>
            <person name="Ngo R."/>
            <person name="Nguyen L."/>
            <person name="Okwuonu G."/>
            <person name="Ongeri F."/>
            <person name="Patil S."/>
            <person name="Petrosino J."/>
            <person name="Pham C."/>
            <person name="Pham P."/>
            <person name="Pu L.-L."/>
            <person name="Puazo M."/>
            <person name="Raj R."/>
            <person name="Reid J."/>
            <person name="Rouhana J."/>
            <person name="Saada N."/>
            <person name="Shang Y."/>
            <person name="Simmons D."/>
            <person name="Thornton R."/>
            <person name="Warren J."/>
            <person name="Weissenberger G."/>
            <person name="Zhang J."/>
            <person name="Zhang L."/>
            <person name="Zhou C."/>
            <person name="Zhu D."/>
            <person name="Muzny D."/>
            <person name="Worley K."/>
            <person name="Gibbs R."/>
        </authorList>
    </citation>
    <scope>NUCLEOTIDE SEQUENCE [LARGE SCALE GENOMIC DNA]</scope>
    <source>
        <strain evidence="6 7">DSM 16047</strain>
    </source>
</reference>
<evidence type="ECO:0000256" key="2">
    <source>
        <dbReference type="ARBA" id="ARBA00023125"/>
    </source>
</evidence>
<proteinExistence type="predicted"/>
<dbReference type="GO" id="GO:0003677">
    <property type="term" value="F:DNA binding"/>
    <property type="evidence" value="ECO:0007669"/>
    <property type="project" value="UniProtKB-KW"/>
</dbReference>
<dbReference type="InterPro" id="IPR036390">
    <property type="entry name" value="WH_DNA-bd_sf"/>
</dbReference>
<dbReference type="Gene3D" id="1.10.10.10">
    <property type="entry name" value="Winged helix-like DNA-binding domain superfamily/Winged helix DNA-binding domain"/>
    <property type="match status" value="1"/>
</dbReference>
<keyword evidence="7" id="KW-1185">Reference proteome</keyword>
<keyword evidence="1" id="KW-0805">Transcription regulation</keyword>
<sequence length="246" mass="28260">MDDQKYLLSTLVKAKKVINLINQKKQVSLTQVMNDLHLSKTTAFRLLYSLTELNFINRKNNKYYLSNSPVLAMDLQRLNWTVVPMLKPLVEKYNLSAYVGIIFANNIVITQVVPSVKHYQDFDRLGEKMPINTTAMGKCALAFLPKEHQNQILQKKPFLKKTKYTLTDVIDIKHSLHIIRQQGFALDDEEKEINFRCLAVPLMKNGYAVAVLGLSGTMDELKRCNIKRLAKEMGRVSTEIEMNLLN</sequence>
<protein>
    <submittedName>
        <fullName evidence="6">Transcriptional regulator, IclR family, C-terminal domain protein</fullName>
    </submittedName>
</protein>
<accession>C2ELE0</accession>
<dbReference type="eggNOG" id="COG1414">
    <property type="taxonomic scope" value="Bacteria"/>
</dbReference>
<organism evidence="6 7">
    <name type="scientific">Lactobacillus ultunensis DSM 16047</name>
    <dbReference type="NCBI Taxonomy" id="525365"/>
    <lineage>
        <taxon>Bacteria</taxon>
        <taxon>Bacillati</taxon>
        <taxon>Bacillota</taxon>
        <taxon>Bacilli</taxon>
        <taxon>Lactobacillales</taxon>
        <taxon>Lactobacillaceae</taxon>
        <taxon>Lactobacillus</taxon>
    </lineage>
</organism>
<dbReference type="PROSITE" id="PS51077">
    <property type="entry name" value="HTH_ICLR"/>
    <property type="match status" value="1"/>
</dbReference>
<keyword evidence="3" id="KW-0804">Transcription</keyword>
<dbReference type="InterPro" id="IPR014757">
    <property type="entry name" value="Tscrpt_reg_IclR_C"/>
</dbReference>
<keyword evidence="2" id="KW-0238">DNA-binding</keyword>
<dbReference type="SUPFAM" id="SSF55781">
    <property type="entry name" value="GAF domain-like"/>
    <property type="match status" value="1"/>
</dbReference>
<dbReference type="InterPro" id="IPR036388">
    <property type="entry name" value="WH-like_DNA-bd_sf"/>
</dbReference>
<gene>
    <name evidence="6" type="ORF">HMPREF0548_0486</name>
</gene>
<name>C2ELE0_9LACO</name>
<feature type="domain" description="IclR-ED" evidence="5">
    <location>
        <begin position="64"/>
        <end position="246"/>
    </location>
</feature>
<evidence type="ECO:0000313" key="6">
    <source>
        <dbReference type="EMBL" id="EEJ72662.1"/>
    </source>
</evidence>
<evidence type="ECO:0000259" key="4">
    <source>
        <dbReference type="PROSITE" id="PS51077"/>
    </source>
</evidence>
<dbReference type="PROSITE" id="PS51078">
    <property type="entry name" value="ICLR_ED"/>
    <property type="match status" value="1"/>
</dbReference>
<dbReference type="AlphaFoldDB" id="C2ELE0"/>
<comment type="caution">
    <text evidence="6">The sequence shown here is derived from an EMBL/GenBank/DDBJ whole genome shotgun (WGS) entry which is preliminary data.</text>
</comment>
<dbReference type="RefSeq" id="WP_007125018.1">
    <property type="nucleotide sequence ID" value="NZ_AZFO01000029.1"/>
</dbReference>
<evidence type="ECO:0000256" key="1">
    <source>
        <dbReference type="ARBA" id="ARBA00023015"/>
    </source>
</evidence>
<dbReference type="GO" id="GO:0045892">
    <property type="term" value="P:negative regulation of DNA-templated transcription"/>
    <property type="evidence" value="ECO:0007669"/>
    <property type="project" value="TreeGrafter"/>
</dbReference>
<dbReference type="STRING" id="525365.HMPREF0548_0486"/>
<dbReference type="EMBL" id="ACGU01000031">
    <property type="protein sequence ID" value="EEJ72662.1"/>
    <property type="molecule type" value="Genomic_DNA"/>
</dbReference>
<dbReference type="Pfam" id="PF09339">
    <property type="entry name" value="HTH_IclR"/>
    <property type="match status" value="1"/>
</dbReference>
<dbReference type="SUPFAM" id="SSF46785">
    <property type="entry name" value="Winged helix' DNA-binding domain"/>
    <property type="match status" value="1"/>
</dbReference>
<dbReference type="Gene3D" id="3.30.450.40">
    <property type="match status" value="1"/>
</dbReference>
<evidence type="ECO:0000259" key="5">
    <source>
        <dbReference type="PROSITE" id="PS51078"/>
    </source>
</evidence>